<organism evidence="2 3">
    <name type="scientific">Nosema bombycis (strain CQ1 / CVCC 102059)</name>
    <name type="common">Microsporidian parasite</name>
    <name type="synonym">Pebrine of silkworm</name>
    <dbReference type="NCBI Taxonomy" id="578461"/>
    <lineage>
        <taxon>Eukaryota</taxon>
        <taxon>Fungi</taxon>
        <taxon>Fungi incertae sedis</taxon>
        <taxon>Microsporidia</taxon>
        <taxon>Nosematidae</taxon>
        <taxon>Nosema</taxon>
    </lineage>
</organism>
<feature type="transmembrane region" description="Helical" evidence="1">
    <location>
        <begin position="281"/>
        <end position="298"/>
    </location>
</feature>
<protein>
    <submittedName>
        <fullName evidence="2">Uncharacterized protein</fullName>
    </submittedName>
</protein>
<dbReference type="Proteomes" id="UP000016927">
    <property type="component" value="Unassembled WGS sequence"/>
</dbReference>
<dbReference type="EMBL" id="KB910235">
    <property type="protein sequence ID" value="EOB11268.1"/>
    <property type="molecule type" value="Genomic_DNA"/>
</dbReference>
<proteinExistence type="predicted"/>
<accession>R0MER7</accession>
<evidence type="ECO:0000313" key="2">
    <source>
        <dbReference type="EMBL" id="EOB11268.1"/>
    </source>
</evidence>
<reference evidence="2 3" key="1">
    <citation type="journal article" date="2013" name="BMC Genomics">
        <title>Comparative genomics of parasitic silkworm microsporidia reveal an association between genome expansion and host adaptation.</title>
        <authorList>
            <person name="Pan G."/>
            <person name="Xu J."/>
            <person name="Li T."/>
            <person name="Xia Q."/>
            <person name="Liu S.L."/>
            <person name="Zhang G."/>
            <person name="Li S."/>
            <person name="Li C."/>
            <person name="Liu H."/>
            <person name="Yang L."/>
            <person name="Liu T."/>
            <person name="Zhang X."/>
            <person name="Wu Z."/>
            <person name="Fan W."/>
            <person name="Dang X."/>
            <person name="Xiang H."/>
            <person name="Tao M."/>
            <person name="Li Y."/>
            <person name="Hu J."/>
            <person name="Li Z."/>
            <person name="Lin L."/>
            <person name="Luo J."/>
            <person name="Geng L."/>
            <person name="Wang L."/>
            <person name="Long M."/>
            <person name="Wan Y."/>
            <person name="He N."/>
            <person name="Zhang Z."/>
            <person name="Lu C."/>
            <person name="Keeling P.J."/>
            <person name="Wang J."/>
            <person name="Xiang Z."/>
            <person name="Zhou Z."/>
        </authorList>
    </citation>
    <scope>NUCLEOTIDE SEQUENCE [LARGE SCALE GENOMIC DNA]</scope>
    <source>
        <strain evidence="3">CQ1 / CVCC 102059</strain>
    </source>
</reference>
<dbReference type="AlphaFoldDB" id="R0MER7"/>
<evidence type="ECO:0000313" key="3">
    <source>
        <dbReference type="Proteomes" id="UP000016927"/>
    </source>
</evidence>
<gene>
    <name evidence="2" type="ORF">NBO_1328g0001</name>
</gene>
<name>R0MER7_NOSB1</name>
<dbReference type="VEuPathDB" id="MicrosporidiaDB:NBO_1328g0001"/>
<keyword evidence="1" id="KW-0472">Membrane</keyword>
<sequence>MFFKEIIEKLQDFYMELRNELTDLSKRFPIDCKYYTEIFSIENGQLNESNVDQNDPIYSIYKHVKSLLKIHNHLKISIKTKENDNLSSKSLFQSILISKKSFLCNLNMAICDNYTVKDKNYLYRRIDLEKETKNKINLLILKHIDIQQMCFHDHLTISQQQIPEFIDVLASFQILKISYDEFCKDENFGEIKEDPLEIKTLDFDINAVIHRNANSKFKSISDKKSIPNFPKELKAEALTLEQNSHARNDISGFLAKTRKNKNIPVVSYKAHNDGNYGGNASFSYLSLLVFFCVALGFFKRMF</sequence>
<evidence type="ECO:0000256" key="1">
    <source>
        <dbReference type="SAM" id="Phobius"/>
    </source>
</evidence>
<keyword evidence="1" id="KW-0812">Transmembrane</keyword>
<keyword evidence="1" id="KW-1133">Transmembrane helix</keyword>
<keyword evidence="3" id="KW-1185">Reference proteome</keyword>
<dbReference type="HOGENOM" id="CLU_814064_0_0_1"/>